<dbReference type="InterPro" id="IPR029045">
    <property type="entry name" value="ClpP/crotonase-like_dom_sf"/>
</dbReference>
<dbReference type="SUPFAM" id="SSF52096">
    <property type="entry name" value="ClpP/crotonase"/>
    <property type="match status" value="1"/>
</dbReference>
<evidence type="ECO:0000313" key="6">
    <source>
        <dbReference type="Proteomes" id="UP000541185"/>
    </source>
</evidence>
<evidence type="ECO:0000256" key="4">
    <source>
        <dbReference type="SAM" id="MobiDB-lite"/>
    </source>
</evidence>
<dbReference type="EMBL" id="JABBFX010000001">
    <property type="protein sequence ID" value="NML44728.1"/>
    <property type="molecule type" value="Genomic_DNA"/>
</dbReference>
<gene>
    <name evidence="5" type="ORF">HHL11_13265</name>
</gene>
<dbReference type="PANTHER" id="PTHR11941">
    <property type="entry name" value="ENOYL-COA HYDRATASE-RELATED"/>
    <property type="match status" value="1"/>
</dbReference>
<dbReference type="PANTHER" id="PTHR11941:SF54">
    <property type="entry name" value="ENOYL-COA HYDRATASE, MITOCHONDRIAL"/>
    <property type="match status" value="1"/>
</dbReference>
<accession>A0A848HAU7</accession>
<dbReference type="CDD" id="cd06558">
    <property type="entry name" value="crotonase-like"/>
    <property type="match status" value="1"/>
</dbReference>
<keyword evidence="2" id="KW-0456">Lyase</keyword>
<name>A0A848HAU7_9BURK</name>
<feature type="compositionally biased region" description="Basic and acidic residues" evidence="4">
    <location>
        <begin position="241"/>
        <end position="254"/>
    </location>
</feature>
<protein>
    <submittedName>
        <fullName evidence="5">Enoyl-CoA hydratase/isomerase family protein</fullName>
    </submittedName>
</protein>
<comment type="similarity">
    <text evidence="1 3">Belongs to the enoyl-CoA hydratase/isomerase family.</text>
</comment>
<reference evidence="5 6" key="1">
    <citation type="submission" date="2020-04" db="EMBL/GenBank/DDBJ databases">
        <title>Ramlibacter sp. G-1-2-2 isolated from soil.</title>
        <authorList>
            <person name="Dahal R.H."/>
        </authorList>
    </citation>
    <scope>NUCLEOTIDE SEQUENCE [LARGE SCALE GENOMIC DNA]</scope>
    <source>
        <strain evidence="5 6">G-1-2-2</strain>
    </source>
</reference>
<feature type="region of interest" description="Disordered" evidence="4">
    <location>
        <begin position="241"/>
        <end position="260"/>
    </location>
</feature>
<dbReference type="PROSITE" id="PS00166">
    <property type="entry name" value="ENOYL_COA_HYDRATASE"/>
    <property type="match status" value="1"/>
</dbReference>
<dbReference type="GO" id="GO:0016853">
    <property type="term" value="F:isomerase activity"/>
    <property type="evidence" value="ECO:0007669"/>
    <property type="project" value="UniProtKB-KW"/>
</dbReference>
<dbReference type="GO" id="GO:0006635">
    <property type="term" value="P:fatty acid beta-oxidation"/>
    <property type="evidence" value="ECO:0007669"/>
    <property type="project" value="TreeGrafter"/>
</dbReference>
<dbReference type="InterPro" id="IPR018376">
    <property type="entry name" value="Enoyl-CoA_hyd/isom_CS"/>
</dbReference>
<dbReference type="RefSeq" id="WP_169418835.1">
    <property type="nucleotide sequence ID" value="NZ_JABBFX010000001.1"/>
</dbReference>
<evidence type="ECO:0000313" key="5">
    <source>
        <dbReference type="EMBL" id="NML44728.1"/>
    </source>
</evidence>
<proteinExistence type="inferred from homology"/>
<dbReference type="Proteomes" id="UP000541185">
    <property type="component" value="Unassembled WGS sequence"/>
</dbReference>
<dbReference type="Pfam" id="PF00378">
    <property type="entry name" value="ECH_1"/>
    <property type="match status" value="1"/>
</dbReference>
<keyword evidence="6" id="KW-1185">Reference proteome</keyword>
<dbReference type="AlphaFoldDB" id="A0A848HAU7"/>
<evidence type="ECO:0000256" key="3">
    <source>
        <dbReference type="RuleBase" id="RU003707"/>
    </source>
</evidence>
<dbReference type="Gene3D" id="3.90.226.10">
    <property type="entry name" value="2-enoyl-CoA Hydratase, Chain A, domain 1"/>
    <property type="match status" value="1"/>
</dbReference>
<keyword evidence="5" id="KW-0413">Isomerase</keyword>
<dbReference type="InterPro" id="IPR014748">
    <property type="entry name" value="Enoyl-CoA_hydra_C"/>
</dbReference>
<sequence>MAGVERDPGGVPTLQIEGRIATIALQRPAQANRLEPEDLHALLAHIDAVDARPEVLVLRLVASGRSFCAGFNLNRMAGEGGEAGRLFEQLADAIEATRPVTIAALQGGVYGGATDLALACDFRLGAAGCEWQVPAARLGLHYYRGGLERYVALLGPDLTRRVMLLAERFDGPAMLAAGMLHRLLADPQELVRELDRMSAELAAMGPLALLPMKRHISAMARGRLDAGRIAQDIARAQASEDLREGSRAWQEKRPARFHGR</sequence>
<evidence type="ECO:0000256" key="1">
    <source>
        <dbReference type="ARBA" id="ARBA00005254"/>
    </source>
</evidence>
<dbReference type="GO" id="GO:0016829">
    <property type="term" value="F:lyase activity"/>
    <property type="evidence" value="ECO:0007669"/>
    <property type="project" value="UniProtKB-KW"/>
</dbReference>
<dbReference type="InterPro" id="IPR001753">
    <property type="entry name" value="Enoyl-CoA_hydra/iso"/>
</dbReference>
<organism evidence="5 6">
    <name type="scientific">Ramlibacter agri</name>
    <dbReference type="NCBI Taxonomy" id="2728837"/>
    <lineage>
        <taxon>Bacteria</taxon>
        <taxon>Pseudomonadati</taxon>
        <taxon>Pseudomonadota</taxon>
        <taxon>Betaproteobacteria</taxon>
        <taxon>Burkholderiales</taxon>
        <taxon>Comamonadaceae</taxon>
        <taxon>Ramlibacter</taxon>
    </lineage>
</organism>
<dbReference type="Gene3D" id="1.10.12.10">
    <property type="entry name" value="Lyase 2-enoyl-coa Hydratase, Chain A, domain 2"/>
    <property type="match status" value="1"/>
</dbReference>
<comment type="caution">
    <text evidence="5">The sequence shown here is derived from an EMBL/GenBank/DDBJ whole genome shotgun (WGS) entry which is preliminary data.</text>
</comment>
<evidence type="ECO:0000256" key="2">
    <source>
        <dbReference type="ARBA" id="ARBA00023239"/>
    </source>
</evidence>